<evidence type="ECO:0000313" key="3">
    <source>
        <dbReference type="Proteomes" id="UP000317214"/>
    </source>
</evidence>
<dbReference type="RefSeq" id="WP_141493251.1">
    <property type="nucleotide sequence ID" value="NZ_CP032485.1"/>
</dbReference>
<evidence type="ECO:0000313" key="2">
    <source>
        <dbReference type="EMBL" id="QDH25388.1"/>
    </source>
</evidence>
<name>A0A4Y6V921_9PROT</name>
<proteinExistence type="predicted"/>
<reference evidence="2 3" key="1">
    <citation type="submission" date="2018-09" db="EMBL/GenBank/DDBJ databases">
        <title>The complete genome sequence of Neokomagataea tanensis NBRC 106556(T).</title>
        <authorList>
            <person name="Chua K.-O."/>
            <person name="See-Too W.-S."/>
            <person name="Hong K.-W."/>
            <person name="Yin W.-F."/>
            <person name="Chan K.-G."/>
        </authorList>
    </citation>
    <scope>NUCLEOTIDE SEQUENCE [LARGE SCALE GENOMIC DNA]</scope>
    <source>
        <strain evidence="3">AH13 \ NBRC 106556</strain>
    </source>
</reference>
<dbReference type="KEGG" id="ntn:D5366_09375"/>
<gene>
    <name evidence="2" type="ORF">D5366_09375</name>
</gene>
<dbReference type="Proteomes" id="UP000317214">
    <property type="component" value="Chromosome"/>
</dbReference>
<accession>A0A4Y6V921</accession>
<organism evidence="2 3">
    <name type="scientific">Neokomagataea tanensis</name>
    <dbReference type="NCBI Taxonomy" id="661191"/>
    <lineage>
        <taxon>Bacteria</taxon>
        <taxon>Pseudomonadati</taxon>
        <taxon>Pseudomonadota</taxon>
        <taxon>Alphaproteobacteria</taxon>
        <taxon>Acetobacterales</taxon>
        <taxon>Acetobacteraceae</taxon>
        <taxon>Neokomagataea</taxon>
    </lineage>
</organism>
<keyword evidence="3" id="KW-1185">Reference proteome</keyword>
<sequence>MRSRSFYLTIFALLATTQLGGCKLIDQRTFDSHAGRPPSPPPPPAQAVQAPKAPFLSIADGTAESEYGPVVDHAARVALQHKSNVLFIVRALTPPQPTVAEQQALLAKLSKGLLNSVSQKIIAAGAKPLQLELHAETDVSVHTPVVRVELR</sequence>
<feature type="region of interest" description="Disordered" evidence="1">
    <location>
        <begin position="30"/>
        <end position="49"/>
    </location>
</feature>
<evidence type="ECO:0000256" key="1">
    <source>
        <dbReference type="SAM" id="MobiDB-lite"/>
    </source>
</evidence>
<dbReference type="AlphaFoldDB" id="A0A4Y6V921"/>
<dbReference type="EMBL" id="CP032485">
    <property type="protein sequence ID" value="QDH25388.1"/>
    <property type="molecule type" value="Genomic_DNA"/>
</dbReference>
<protein>
    <submittedName>
        <fullName evidence="2">Uncharacterized protein</fullName>
    </submittedName>
</protein>
<dbReference type="OrthoDB" id="7282303at2"/>